<dbReference type="OrthoDB" id="780709at2759"/>
<name>A0A7N2LXF8_QUELO</name>
<keyword evidence="12" id="KW-1185">Reference proteome</keyword>
<keyword evidence="4" id="KW-0862">Zinc</keyword>
<protein>
    <recommendedName>
        <fullName evidence="10">C2H2-type domain-containing protein</fullName>
    </recommendedName>
</protein>
<evidence type="ECO:0000256" key="2">
    <source>
        <dbReference type="ARBA" id="ARBA00022723"/>
    </source>
</evidence>
<dbReference type="EnsemblPlants" id="QL06p016447:mrna">
    <property type="protein sequence ID" value="QL06p016447:mrna:CDS:1"/>
    <property type="gene ID" value="QL06p016447"/>
</dbReference>
<feature type="domain" description="C2H2-type" evidence="10">
    <location>
        <begin position="32"/>
        <end position="59"/>
    </location>
</feature>
<keyword evidence="3 8" id="KW-0863">Zinc-finger</keyword>
<feature type="region of interest" description="Disordered" evidence="9">
    <location>
        <begin position="1"/>
        <end position="26"/>
    </location>
</feature>
<evidence type="ECO:0000259" key="10">
    <source>
        <dbReference type="PROSITE" id="PS50157"/>
    </source>
</evidence>
<reference evidence="11" key="2">
    <citation type="submission" date="2021-01" db="UniProtKB">
        <authorList>
            <consortium name="EnsemblPlants"/>
        </authorList>
    </citation>
    <scope>IDENTIFICATION</scope>
</reference>
<dbReference type="PROSITE" id="PS50157">
    <property type="entry name" value="ZINC_FINGER_C2H2_2"/>
    <property type="match status" value="1"/>
</dbReference>
<feature type="compositionally biased region" description="Basic and acidic residues" evidence="9">
    <location>
        <begin position="15"/>
        <end position="26"/>
    </location>
</feature>
<evidence type="ECO:0000313" key="12">
    <source>
        <dbReference type="Proteomes" id="UP000594261"/>
    </source>
</evidence>
<dbReference type="KEGG" id="qlo:115994080"/>
<dbReference type="GO" id="GO:0005634">
    <property type="term" value="C:nucleus"/>
    <property type="evidence" value="ECO:0007669"/>
    <property type="project" value="UniProtKB-SubCell"/>
</dbReference>
<dbReference type="Proteomes" id="UP000594261">
    <property type="component" value="Chromosome 6"/>
</dbReference>
<dbReference type="Gene3D" id="3.30.160.60">
    <property type="entry name" value="Classic Zinc Finger"/>
    <property type="match status" value="1"/>
</dbReference>
<feature type="compositionally biased region" description="Polar residues" evidence="9">
    <location>
        <begin position="1"/>
        <end position="11"/>
    </location>
</feature>
<dbReference type="Gramene" id="QL06p016447:mrna">
    <property type="protein sequence ID" value="QL06p016447:mrna:CDS:1"/>
    <property type="gene ID" value="QL06p016447"/>
</dbReference>
<dbReference type="OMA" id="MESWRPR"/>
<keyword evidence="7" id="KW-0539">Nucleus</keyword>
<sequence length="184" mass="20841">MESIKQGSSETSSEESDHLEQVRDDTGSRRSYECTFCKRGFTNAQALGGHMNIHRKDRAKAKQLTSSSSYSNKSNEDCIPSRYISPVSHEPSEYFKVLEAQRQRNCHIYFQPSSASSPRHPHTNFHQSDFIASRSQSLSMNQDLFGVNLSLQIGPMHVEDDGMKRAVSEADELDLELRLGHDPY</sequence>
<evidence type="ECO:0000256" key="1">
    <source>
        <dbReference type="ARBA" id="ARBA00004123"/>
    </source>
</evidence>
<dbReference type="PROSITE" id="PS00028">
    <property type="entry name" value="ZINC_FINGER_C2H2_1"/>
    <property type="match status" value="1"/>
</dbReference>
<dbReference type="InterPro" id="IPR013087">
    <property type="entry name" value="Znf_C2H2_type"/>
</dbReference>
<dbReference type="Pfam" id="PF13912">
    <property type="entry name" value="zf-C2H2_6"/>
    <property type="match status" value="1"/>
</dbReference>
<dbReference type="InterPro" id="IPR036236">
    <property type="entry name" value="Znf_C2H2_sf"/>
</dbReference>
<dbReference type="GeneID" id="115994080"/>
<dbReference type="AlphaFoldDB" id="A0A7N2LXF8"/>
<dbReference type="SMART" id="SM00355">
    <property type="entry name" value="ZnF_C2H2"/>
    <property type="match status" value="1"/>
</dbReference>
<evidence type="ECO:0000256" key="7">
    <source>
        <dbReference type="ARBA" id="ARBA00023242"/>
    </source>
</evidence>
<evidence type="ECO:0000256" key="8">
    <source>
        <dbReference type="PROSITE-ProRule" id="PRU00042"/>
    </source>
</evidence>
<reference evidence="11 12" key="1">
    <citation type="journal article" date="2016" name="G3 (Bethesda)">
        <title>First Draft Assembly and Annotation of the Genome of a California Endemic Oak Quercus lobata Nee (Fagaceae).</title>
        <authorList>
            <person name="Sork V.L."/>
            <person name="Fitz-Gibbon S.T."/>
            <person name="Puiu D."/>
            <person name="Crepeau M."/>
            <person name="Gugger P.F."/>
            <person name="Sherman R."/>
            <person name="Stevens K."/>
            <person name="Langley C.H."/>
            <person name="Pellegrini M."/>
            <person name="Salzberg S.L."/>
        </authorList>
    </citation>
    <scope>NUCLEOTIDE SEQUENCE [LARGE SCALE GENOMIC DNA]</scope>
    <source>
        <strain evidence="11 12">cv. SW786</strain>
    </source>
</reference>
<proteinExistence type="predicted"/>
<evidence type="ECO:0000256" key="3">
    <source>
        <dbReference type="ARBA" id="ARBA00022771"/>
    </source>
</evidence>
<evidence type="ECO:0000313" key="11">
    <source>
        <dbReference type="EnsemblPlants" id="QL06p016447:mrna:CDS:1"/>
    </source>
</evidence>
<dbReference type="SUPFAM" id="SSF57667">
    <property type="entry name" value="beta-beta-alpha zinc fingers"/>
    <property type="match status" value="1"/>
</dbReference>
<gene>
    <name evidence="11" type="primary">LOC115994080</name>
</gene>
<evidence type="ECO:0000256" key="6">
    <source>
        <dbReference type="ARBA" id="ARBA00023163"/>
    </source>
</evidence>
<evidence type="ECO:0000256" key="9">
    <source>
        <dbReference type="SAM" id="MobiDB-lite"/>
    </source>
</evidence>
<evidence type="ECO:0000256" key="5">
    <source>
        <dbReference type="ARBA" id="ARBA00023015"/>
    </source>
</evidence>
<accession>A0A7N2LXF8</accession>
<organism evidence="11 12">
    <name type="scientific">Quercus lobata</name>
    <name type="common">Valley oak</name>
    <dbReference type="NCBI Taxonomy" id="97700"/>
    <lineage>
        <taxon>Eukaryota</taxon>
        <taxon>Viridiplantae</taxon>
        <taxon>Streptophyta</taxon>
        <taxon>Embryophyta</taxon>
        <taxon>Tracheophyta</taxon>
        <taxon>Spermatophyta</taxon>
        <taxon>Magnoliopsida</taxon>
        <taxon>eudicotyledons</taxon>
        <taxon>Gunneridae</taxon>
        <taxon>Pentapetalae</taxon>
        <taxon>rosids</taxon>
        <taxon>fabids</taxon>
        <taxon>Fagales</taxon>
        <taxon>Fagaceae</taxon>
        <taxon>Quercus</taxon>
    </lineage>
</organism>
<feature type="region of interest" description="Disordered" evidence="9">
    <location>
        <begin position="56"/>
        <end position="75"/>
    </location>
</feature>
<keyword evidence="6" id="KW-0804">Transcription</keyword>
<dbReference type="PANTHER" id="PTHR45801">
    <property type="entry name" value="OS07G0101800 PROTEIN"/>
    <property type="match status" value="1"/>
</dbReference>
<keyword evidence="5" id="KW-0805">Transcription regulation</keyword>
<keyword evidence="2" id="KW-0479">Metal-binding</keyword>
<dbReference type="GO" id="GO:0008270">
    <property type="term" value="F:zinc ion binding"/>
    <property type="evidence" value="ECO:0007669"/>
    <property type="project" value="UniProtKB-KW"/>
</dbReference>
<dbReference type="RefSeq" id="XP_030973965.1">
    <property type="nucleotide sequence ID" value="XM_031118105.1"/>
</dbReference>
<dbReference type="EMBL" id="LRBV02000006">
    <property type="status" value="NOT_ANNOTATED_CDS"/>
    <property type="molecule type" value="Genomic_DNA"/>
</dbReference>
<evidence type="ECO:0000256" key="4">
    <source>
        <dbReference type="ARBA" id="ARBA00022833"/>
    </source>
</evidence>
<comment type="subcellular location">
    <subcellularLocation>
        <location evidence="1">Nucleus</location>
    </subcellularLocation>
</comment>
<dbReference type="InterPro" id="IPR052426">
    <property type="entry name" value="Plant_dev_regulator"/>
</dbReference>
<dbReference type="InParanoid" id="A0A7N2LXF8"/>
<dbReference type="PANTHER" id="PTHR45801:SF111">
    <property type="entry name" value="C2H2 AND C2HC ZINC FINGERS SUPERFAMILY PROTEIN"/>
    <property type="match status" value="1"/>
</dbReference>